<dbReference type="EMBL" id="LS483458">
    <property type="protein sequence ID" value="SQH96948.1"/>
    <property type="molecule type" value="Genomic_DNA"/>
</dbReference>
<dbReference type="Proteomes" id="UP000248808">
    <property type="component" value="Chromosome 1"/>
</dbReference>
<dbReference type="CDD" id="cd00093">
    <property type="entry name" value="HTH_XRE"/>
    <property type="match status" value="1"/>
</dbReference>
<keyword evidence="1" id="KW-0238">DNA-binding</keyword>
<dbReference type="InterPro" id="IPR001387">
    <property type="entry name" value="Cro/C1-type_HTH"/>
</dbReference>
<evidence type="ECO:0000313" key="4">
    <source>
        <dbReference type="Proteomes" id="UP000248808"/>
    </source>
</evidence>
<dbReference type="Pfam" id="PF01381">
    <property type="entry name" value="HTH_3"/>
    <property type="match status" value="1"/>
</dbReference>
<evidence type="ECO:0000259" key="2">
    <source>
        <dbReference type="PROSITE" id="PS50943"/>
    </source>
</evidence>
<proteinExistence type="predicted"/>
<dbReference type="PANTHER" id="PTHR46797">
    <property type="entry name" value="HTH-TYPE TRANSCRIPTIONAL REGULATOR"/>
    <property type="match status" value="1"/>
</dbReference>
<name>A0A2X4RD19_HAEHA</name>
<protein>
    <submittedName>
        <fullName evidence="3">Anaerobic benzoate catabolism transcriptional regulator</fullName>
    </submittedName>
</protein>
<dbReference type="InterPro" id="IPR050807">
    <property type="entry name" value="TransReg_Diox_bact_type"/>
</dbReference>
<dbReference type="RefSeq" id="WP_081278317.1">
    <property type="nucleotide sequence ID" value="NZ_LS483458.1"/>
</dbReference>
<dbReference type="Gene3D" id="1.10.260.40">
    <property type="entry name" value="lambda repressor-like DNA-binding domains"/>
    <property type="match status" value="1"/>
</dbReference>
<dbReference type="PROSITE" id="PS50943">
    <property type="entry name" value="HTH_CROC1"/>
    <property type="match status" value="1"/>
</dbReference>
<dbReference type="AlphaFoldDB" id="A0A2X4RD19"/>
<sequence length="126" mass="14438">MSILVPFKKWNKENGVKDKVEINKQVGASIAKYRKALGLSQAKVAEILGLSNDAISRMERGKIGLNVERLCEFATLFQCRVSDLITDSSLQPSDQIYQLDRLLNQLDDMERKKLILLIEKMIEWKN</sequence>
<reference evidence="3 4" key="1">
    <citation type="submission" date="2018-06" db="EMBL/GenBank/DDBJ databases">
        <authorList>
            <consortium name="Pathogen Informatics"/>
            <person name="Doyle S."/>
        </authorList>
    </citation>
    <scope>NUCLEOTIDE SEQUENCE [LARGE SCALE GENOMIC DNA]</scope>
    <source>
        <strain evidence="3 4">NCTC10839</strain>
    </source>
</reference>
<accession>A0A2X4RD19</accession>
<organism evidence="3 4">
    <name type="scientific">Haemophilus haemolyticus</name>
    <dbReference type="NCBI Taxonomy" id="726"/>
    <lineage>
        <taxon>Bacteria</taxon>
        <taxon>Pseudomonadati</taxon>
        <taxon>Pseudomonadota</taxon>
        <taxon>Gammaproteobacteria</taxon>
        <taxon>Pasteurellales</taxon>
        <taxon>Pasteurellaceae</taxon>
        <taxon>Haemophilus</taxon>
    </lineage>
</organism>
<dbReference type="GO" id="GO:0005829">
    <property type="term" value="C:cytosol"/>
    <property type="evidence" value="ECO:0007669"/>
    <property type="project" value="TreeGrafter"/>
</dbReference>
<dbReference type="SUPFAM" id="SSF47413">
    <property type="entry name" value="lambda repressor-like DNA-binding domains"/>
    <property type="match status" value="1"/>
</dbReference>
<gene>
    <name evidence="3" type="ORF">NCTC10839_00831</name>
</gene>
<feature type="domain" description="HTH cro/C1-type" evidence="2">
    <location>
        <begin position="30"/>
        <end position="84"/>
    </location>
</feature>
<dbReference type="GeneID" id="56957427"/>
<dbReference type="OrthoDB" id="5524454at2"/>
<dbReference type="KEGG" id="hhz:NCTC10839_00831"/>
<dbReference type="SMART" id="SM00530">
    <property type="entry name" value="HTH_XRE"/>
    <property type="match status" value="1"/>
</dbReference>
<evidence type="ECO:0000313" key="3">
    <source>
        <dbReference type="EMBL" id="SQH96948.1"/>
    </source>
</evidence>
<dbReference type="GO" id="GO:0003700">
    <property type="term" value="F:DNA-binding transcription factor activity"/>
    <property type="evidence" value="ECO:0007669"/>
    <property type="project" value="TreeGrafter"/>
</dbReference>
<evidence type="ECO:0000256" key="1">
    <source>
        <dbReference type="ARBA" id="ARBA00023125"/>
    </source>
</evidence>
<dbReference type="PANTHER" id="PTHR46797:SF1">
    <property type="entry name" value="METHYLPHOSPHONATE SYNTHASE"/>
    <property type="match status" value="1"/>
</dbReference>
<dbReference type="InterPro" id="IPR010982">
    <property type="entry name" value="Lambda_DNA-bd_dom_sf"/>
</dbReference>
<dbReference type="GO" id="GO:0003677">
    <property type="term" value="F:DNA binding"/>
    <property type="evidence" value="ECO:0007669"/>
    <property type="project" value="UniProtKB-KW"/>
</dbReference>